<name>A0A165CSQ3_9BASI</name>
<dbReference type="EMBL" id="KV424113">
    <property type="protein sequence ID" value="KZT51327.1"/>
    <property type="molecule type" value="Genomic_DNA"/>
</dbReference>
<evidence type="ECO:0000313" key="2">
    <source>
        <dbReference type="EMBL" id="KZT51327.1"/>
    </source>
</evidence>
<feature type="compositionally biased region" description="Gly residues" evidence="1">
    <location>
        <begin position="232"/>
        <end position="252"/>
    </location>
</feature>
<proteinExistence type="predicted"/>
<sequence length="301" mass="30908">MLTTTIEYITSSLAQEREQVSLGAEEVGRDLEVGAEELQQVANQLRNNDVRSNIDLEPTPLSIGNFNPNRTTSALLHNQLLAVLAPLQALSTANFSGHAVNFADIDAKLHAIAALDLNIARIEICLNRVQHSVSGLLSMESRKKKIAGVAQKVEGLLVMLAELKAGEVQADGGGEPTGREVAQVRKKGRVAVTGGRNAEEVHGVGDADTVIFPIEQIAAADGEDADRKEGGEGGGNGGGSGGGSVGGAGGSSDGDRSGGKHDAADDEKTAFVGGADAGGVEEGVEVAGIEKLENAETVETS</sequence>
<dbReference type="InParanoid" id="A0A165CSQ3"/>
<feature type="region of interest" description="Disordered" evidence="1">
    <location>
        <begin position="221"/>
        <end position="301"/>
    </location>
</feature>
<feature type="compositionally biased region" description="Basic and acidic residues" evidence="1">
    <location>
        <begin position="253"/>
        <end position="269"/>
    </location>
</feature>
<dbReference type="AlphaFoldDB" id="A0A165CSQ3"/>
<protein>
    <submittedName>
        <fullName evidence="2">Uncharacterized protein</fullName>
    </submittedName>
</protein>
<dbReference type="Proteomes" id="UP000076842">
    <property type="component" value="Unassembled WGS sequence"/>
</dbReference>
<gene>
    <name evidence="2" type="ORF">CALCODRAFT_144315</name>
</gene>
<reference evidence="2 3" key="1">
    <citation type="journal article" date="2016" name="Mol. Biol. Evol.">
        <title>Comparative Genomics of Early-Diverging Mushroom-Forming Fungi Provides Insights into the Origins of Lignocellulose Decay Capabilities.</title>
        <authorList>
            <person name="Nagy L.G."/>
            <person name="Riley R."/>
            <person name="Tritt A."/>
            <person name="Adam C."/>
            <person name="Daum C."/>
            <person name="Floudas D."/>
            <person name="Sun H."/>
            <person name="Yadav J.S."/>
            <person name="Pangilinan J."/>
            <person name="Larsson K.H."/>
            <person name="Matsuura K."/>
            <person name="Barry K."/>
            <person name="Labutti K."/>
            <person name="Kuo R."/>
            <person name="Ohm R.A."/>
            <person name="Bhattacharya S.S."/>
            <person name="Shirouzu T."/>
            <person name="Yoshinaga Y."/>
            <person name="Martin F.M."/>
            <person name="Grigoriev I.V."/>
            <person name="Hibbett D.S."/>
        </authorList>
    </citation>
    <scope>NUCLEOTIDE SEQUENCE [LARGE SCALE GENOMIC DNA]</scope>
    <source>
        <strain evidence="2 3">HHB12733</strain>
    </source>
</reference>
<keyword evidence="3" id="KW-1185">Reference proteome</keyword>
<evidence type="ECO:0000313" key="3">
    <source>
        <dbReference type="Proteomes" id="UP000076842"/>
    </source>
</evidence>
<organism evidence="2 3">
    <name type="scientific">Calocera cornea HHB12733</name>
    <dbReference type="NCBI Taxonomy" id="1353952"/>
    <lineage>
        <taxon>Eukaryota</taxon>
        <taxon>Fungi</taxon>
        <taxon>Dikarya</taxon>
        <taxon>Basidiomycota</taxon>
        <taxon>Agaricomycotina</taxon>
        <taxon>Dacrymycetes</taxon>
        <taxon>Dacrymycetales</taxon>
        <taxon>Dacrymycetaceae</taxon>
        <taxon>Calocera</taxon>
    </lineage>
</organism>
<accession>A0A165CSQ3</accession>
<evidence type="ECO:0000256" key="1">
    <source>
        <dbReference type="SAM" id="MobiDB-lite"/>
    </source>
</evidence>